<comment type="caution">
    <text evidence="1">The sequence shown here is derived from an EMBL/GenBank/DDBJ whole genome shotgun (WGS) entry which is preliminary data.</text>
</comment>
<name>A0ABU7ICN4_9SPHI</name>
<dbReference type="Proteomes" id="UP001336835">
    <property type="component" value="Unassembled WGS sequence"/>
</dbReference>
<proteinExistence type="predicted"/>
<evidence type="ECO:0000313" key="1">
    <source>
        <dbReference type="EMBL" id="MEE1947245.1"/>
    </source>
</evidence>
<sequence length="641" mass="73958">MIRFRAANSYGTNGIIDDLSGKLYDAFNTAVERGHPEIYKEVYAFIQKQLAKAFQERAREVISQFIYVPSFLYARHVANTAVSNYLLSNSIVFFSTLSSFAGSGGRGLKDVGPEYQFDFFNGVISLLHYALQHPDDTVLKNGLQEFQHIRGTGFPDHFNTRLRIIRANTAEEKLAIHNNSEDIHKVEILHRRTTLALYSWAVLLFANNVISLERFKLLVSSLNPQYQYFEDLLSDVIFIRKNEVGGYLGLSGWDYMERPSGVVYNPPSAYYWVLEGMVFYLLSGSNPHFDTRAVSDDRDFSFLHNGVKEVLTWLEQSISKWGPALGLIQGDIYSQKKRTEEIFQERSREILNVFQQLKLLHDRNENKSLADEPLSKDRIEEFRQLLFKSWDKQNFSISLFEQFSKVKPVVEEEGLDFMGIRFFVPQFRKMLVENNYQQIYGAGDIGSQAGRIIDANFIRLISREYSEEAETVADIETGLKQAFSKFENKDFKPDLIIIPPEAIYKTNLTELKDYRRSNEPNDIGSMGFYKEVPIITFYAKNLTNQVIVANFENAFKFTMYESEKLISKRLSVTIRPISKEEIENELLAPSSRKDQDGFELTEEEARGRLATTMYIELGIWGKFEIVEREAAFFFLLTLSSD</sequence>
<protein>
    <submittedName>
        <fullName evidence="1">Uncharacterized protein</fullName>
    </submittedName>
</protein>
<organism evidence="1 2">
    <name type="scientific">Pedobacter albus</name>
    <dbReference type="NCBI Taxonomy" id="3113905"/>
    <lineage>
        <taxon>Bacteria</taxon>
        <taxon>Pseudomonadati</taxon>
        <taxon>Bacteroidota</taxon>
        <taxon>Sphingobacteriia</taxon>
        <taxon>Sphingobacteriales</taxon>
        <taxon>Sphingobacteriaceae</taxon>
        <taxon>Pedobacter</taxon>
    </lineage>
</organism>
<dbReference type="EMBL" id="JAZDQT010000004">
    <property type="protein sequence ID" value="MEE1947245.1"/>
    <property type="molecule type" value="Genomic_DNA"/>
</dbReference>
<dbReference type="RefSeq" id="WP_330109533.1">
    <property type="nucleotide sequence ID" value="NZ_JAZDQT010000004.1"/>
</dbReference>
<reference evidence="1 2" key="1">
    <citation type="submission" date="2024-01" db="EMBL/GenBank/DDBJ databases">
        <title>Pedobacter sp. nov., isolated from fresh soil.</title>
        <authorList>
            <person name="Le N.T.T."/>
        </authorList>
    </citation>
    <scope>NUCLEOTIDE SEQUENCE [LARGE SCALE GENOMIC DNA]</scope>
    <source>
        <strain evidence="1 2">KR3-3</strain>
    </source>
</reference>
<accession>A0ABU7ICN4</accession>
<gene>
    <name evidence="1" type="ORF">VRU48_19115</name>
</gene>
<evidence type="ECO:0000313" key="2">
    <source>
        <dbReference type="Proteomes" id="UP001336835"/>
    </source>
</evidence>
<keyword evidence="2" id="KW-1185">Reference proteome</keyword>